<protein>
    <submittedName>
        <fullName evidence="2">Uncharacterized protein</fullName>
    </submittedName>
</protein>
<dbReference type="GO" id="GO:0000914">
    <property type="term" value="P:phragmoplast assembly"/>
    <property type="evidence" value="ECO:0007669"/>
    <property type="project" value="InterPro"/>
</dbReference>
<gene>
    <name evidence="2" type="ORF">LIER_16482</name>
</gene>
<dbReference type="Proteomes" id="UP001454036">
    <property type="component" value="Unassembled WGS sequence"/>
</dbReference>
<evidence type="ECO:0000313" key="3">
    <source>
        <dbReference type="Proteomes" id="UP001454036"/>
    </source>
</evidence>
<keyword evidence="1" id="KW-0812">Transmembrane</keyword>
<keyword evidence="1" id="KW-1133">Transmembrane helix</keyword>
<dbReference type="InterPro" id="IPR011989">
    <property type="entry name" value="ARM-like"/>
</dbReference>
<dbReference type="EMBL" id="BAABME010003689">
    <property type="protein sequence ID" value="GAA0159778.1"/>
    <property type="molecule type" value="Genomic_DNA"/>
</dbReference>
<keyword evidence="1" id="KW-0472">Membrane</keyword>
<evidence type="ECO:0000256" key="1">
    <source>
        <dbReference type="SAM" id="Phobius"/>
    </source>
</evidence>
<comment type="caution">
    <text evidence="2">The sequence shown here is derived from an EMBL/GenBank/DDBJ whole genome shotgun (WGS) entry which is preliminary data.</text>
</comment>
<dbReference type="Gene3D" id="1.25.10.10">
    <property type="entry name" value="Leucine-rich Repeat Variant"/>
    <property type="match status" value="1"/>
</dbReference>
<dbReference type="AlphaFoldDB" id="A0AAV3Q9B7"/>
<dbReference type="InterPro" id="IPR044591">
    <property type="entry name" value="RUK"/>
</dbReference>
<dbReference type="InterPro" id="IPR016024">
    <property type="entry name" value="ARM-type_fold"/>
</dbReference>
<dbReference type="SUPFAM" id="SSF48371">
    <property type="entry name" value="ARM repeat"/>
    <property type="match status" value="1"/>
</dbReference>
<accession>A0AAV3Q9B7</accession>
<name>A0AAV3Q9B7_LITER</name>
<evidence type="ECO:0000313" key="2">
    <source>
        <dbReference type="EMBL" id="GAA0159778.1"/>
    </source>
</evidence>
<organism evidence="2 3">
    <name type="scientific">Lithospermum erythrorhizon</name>
    <name type="common">Purple gromwell</name>
    <name type="synonym">Lithospermum officinale var. erythrorhizon</name>
    <dbReference type="NCBI Taxonomy" id="34254"/>
    <lineage>
        <taxon>Eukaryota</taxon>
        <taxon>Viridiplantae</taxon>
        <taxon>Streptophyta</taxon>
        <taxon>Embryophyta</taxon>
        <taxon>Tracheophyta</taxon>
        <taxon>Spermatophyta</taxon>
        <taxon>Magnoliopsida</taxon>
        <taxon>eudicotyledons</taxon>
        <taxon>Gunneridae</taxon>
        <taxon>Pentapetalae</taxon>
        <taxon>asterids</taxon>
        <taxon>lamiids</taxon>
        <taxon>Boraginales</taxon>
        <taxon>Boraginaceae</taxon>
        <taxon>Boraginoideae</taxon>
        <taxon>Lithospermeae</taxon>
        <taxon>Lithospermum</taxon>
    </lineage>
</organism>
<sequence>MRKKTIASRCLIALIMMVKCILKTMTWNLISMRTTLKKILLMRLMGLTTYRLLQITRQLQISKELDSSASNLNVTPTVAYPASDTNKIFDGEKSTVQVEVPATPPRVFWHPSDLSVRPVIPAKKSDRTLDAVTSVPFGALPAADFAKMPKQKLDSICNKIVSIIAGNTTIAEKQKCDLSILRQSKASALRAQLASLIGLLIRHSTDISDELANSGMLGALTDGLRDRQEKVRRFSMAALGELLLYISTQNEQGREGNLLESPSKENRQTSGWQVPSSVITLVASLLRHGEDDITQLYALRTIENISSHGGYWATRFSSHDVISSLSYIFRLLESKRVRGLQLHHVWSVRFNLPTIQRVVDKIQLKDIASSLTKVGSLMYAMMCTRPDIAHAVGVVSRYMSNPGREHCKAVKWILRYLMVVLKNPYVS</sequence>
<proteinExistence type="predicted"/>
<dbReference type="PANTHER" id="PTHR46562">
    <property type="entry name" value="SERINE/THREONINE-KINASE ULK4-LIKE PROTEIN-RELATED"/>
    <property type="match status" value="1"/>
</dbReference>
<dbReference type="PANTHER" id="PTHR46562:SF1">
    <property type="entry name" value="SERINE_THREONINE-PROTEIN KINASE ULK4"/>
    <property type="match status" value="1"/>
</dbReference>
<dbReference type="GO" id="GO:0008017">
    <property type="term" value="F:microtubule binding"/>
    <property type="evidence" value="ECO:0007669"/>
    <property type="project" value="InterPro"/>
</dbReference>
<reference evidence="2 3" key="1">
    <citation type="submission" date="2024-01" db="EMBL/GenBank/DDBJ databases">
        <title>The complete chloroplast genome sequence of Lithospermum erythrorhizon: insights into the phylogenetic relationship among Boraginaceae species and the maternal lineages of purple gromwells.</title>
        <authorList>
            <person name="Okada T."/>
            <person name="Watanabe K."/>
        </authorList>
    </citation>
    <scope>NUCLEOTIDE SEQUENCE [LARGE SCALE GENOMIC DNA]</scope>
</reference>
<feature type="transmembrane region" description="Helical" evidence="1">
    <location>
        <begin position="12"/>
        <end position="30"/>
    </location>
</feature>
<keyword evidence="3" id="KW-1185">Reference proteome</keyword>